<name>A0ABQ5LQY2_9RHOB</name>
<dbReference type="SUPFAM" id="SSF55729">
    <property type="entry name" value="Acyl-CoA N-acyltransferases (Nat)"/>
    <property type="match status" value="1"/>
</dbReference>
<keyword evidence="3" id="KW-1185">Reference proteome</keyword>
<protein>
    <submittedName>
        <fullName evidence="2">N-acetyltransferase</fullName>
    </submittedName>
</protein>
<proteinExistence type="predicted"/>
<dbReference type="Pfam" id="PF13302">
    <property type="entry name" value="Acetyltransf_3"/>
    <property type="match status" value="1"/>
</dbReference>
<comment type="caution">
    <text evidence="2">The sequence shown here is derived from an EMBL/GenBank/DDBJ whole genome shotgun (WGS) entry which is preliminary data.</text>
</comment>
<dbReference type="PANTHER" id="PTHR43792">
    <property type="entry name" value="GNAT FAMILY, PUTATIVE (AFU_ORTHOLOGUE AFUA_3G00765)-RELATED-RELATED"/>
    <property type="match status" value="1"/>
</dbReference>
<dbReference type="Gene3D" id="3.40.630.30">
    <property type="match status" value="1"/>
</dbReference>
<reference evidence="2" key="1">
    <citation type="journal article" date="2023" name="Int. J. Syst. Evol. Microbiol.">
        <title>Sinisalibacter aestuarii sp. nov., isolated from estuarine sediment of the Arakawa River.</title>
        <authorList>
            <person name="Arafat S.T."/>
            <person name="Hirano S."/>
            <person name="Sato A."/>
            <person name="Takeuchi K."/>
            <person name="Yasuda T."/>
            <person name="Terahara T."/>
            <person name="Hamada M."/>
            <person name="Kobayashi T."/>
        </authorList>
    </citation>
    <scope>NUCLEOTIDE SEQUENCE</scope>
    <source>
        <strain evidence="2">B-399</strain>
    </source>
</reference>
<evidence type="ECO:0000259" key="1">
    <source>
        <dbReference type="PROSITE" id="PS51186"/>
    </source>
</evidence>
<dbReference type="InterPro" id="IPR016181">
    <property type="entry name" value="Acyl_CoA_acyltransferase"/>
</dbReference>
<feature type="domain" description="N-acetyltransferase" evidence="1">
    <location>
        <begin position="27"/>
        <end position="186"/>
    </location>
</feature>
<gene>
    <name evidence="2" type="ORF">STA1M1_06840</name>
</gene>
<dbReference type="EMBL" id="BROH01000001">
    <property type="protein sequence ID" value="GKY86815.1"/>
    <property type="molecule type" value="Genomic_DNA"/>
</dbReference>
<organism evidence="2 3">
    <name type="scientific">Sinisalibacter aestuarii</name>
    <dbReference type="NCBI Taxonomy" id="2949426"/>
    <lineage>
        <taxon>Bacteria</taxon>
        <taxon>Pseudomonadati</taxon>
        <taxon>Pseudomonadota</taxon>
        <taxon>Alphaproteobacteria</taxon>
        <taxon>Rhodobacterales</taxon>
        <taxon>Roseobacteraceae</taxon>
        <taxon>Sinisalibacter</taxon>
    </lineage>
</organism>
<evidence type="ECO:0000313" key="3">
    <source>
        <dbReference type="Proteomes" id="UP001144205"/>
    </source>
</evidence>
<sequence>MRHTAIAAPLRDQEETPVLPHFETDRLWLRPRSMDDLGACLAMDRDPEVTRFIPGPWHDPQAHEAFLRERIETSFGEGLGYWSIFPKAQPERFAGWILLIPYDGIGPEVEIGWRLNRAAWGNGFAPEAARPVAAHAVHTLGLERIVADIDPDNHASLRVAEKVGMTFEGDGLHGGRPCKRYVLTIVASQGVA</sequence>
<evidence type="ECO:0000313" key="2">
    <source>
        <dbReference type="EMBL" id="GKY86815.1"/>
    </source>
</evidence>
<dbReference type="InterPro" id="IPR051531">
    <property type="entry name" value="N-acetyltransferase"/>
</dbReference>
<dbReference type="Proteomes" id="UP001144205">
    <property type="component" value="Unassembled WGS sequence"/>
</dbReference>
<dbReference type="InterPro" id="IPR000182">
    <property type="entry name" value="GNAT_dom"/>
</dbReference>
<dbReference type="PROSITE" id="PS51186">
    <property type="entry name" value="GNAT"/>
    <property type="match status" value="1"/>
</dbReference>
<dbReference type="PANTHER" id="PTHR43792:SF1">
    <property type="entry name" value="N-ACETYLTRANSFERASE DOMAIN-CONTAINING PROTEIN"/>
    <property type="match status" value="1"/>
</dbReference>
<accession>A0ABQ5LQY2</accession>